<dbReference type="Proteomes" id="UP000326877">
    <property type="component" value="Unassembled WGS sequence"/>
</dbReference>
<sequence length="108" mass="12173">MSLYTTSTQSISVWQRIHLGRLWQALSCSFPSCVCLCILVLLRPTALGCSILVRNIYNTSHTCRINIQTLSAITNHQTLYISGDDIYSFLPNGTLISYAREFPFVLNI</sequence>
<accession>A0A5N7CN90</accession>
<feature type="transmembrane region" description="Helical" evidence="1">
    <location>
        <begin position="22"/>
        <end position="42"/>
    </location>
</feature>
<evidence type="ECO:0000256" key="1">
    <source>
        <dbReference type="SAM" id="Phobius"/>
    </source>
</evidence>
<keyword evidence="1" id="KW-0472">Membrane</keyword>
<protein>
    <submittedName>
        <fullName evidence="2">Uncharacterized protein</fullName>
    </submittedName>
</protein>
<dbReference type="AlphaFoldDB" id="A0A5N7CN90"/>
<organism evidence="2">
    <name type="scientific">Petromyces alliaceus</name>
    <name type="common">Aspergillus alliaceus</name>
    <dbReference type="NCBI Taxonomy" id="209559"/>
    <lineage>
        <taxon>Eukaryota</taxon>
        <taxon>Fungi</taxon>
        <taxon>Dikarya</taxon>
        <taxon>Ascomycota</taxon>
        <taxon>Pezizomycotina</taxon>
        <taxon>Eurotiomycetes</taxon>
        <taxon>Eurotiomycetidae</taxon>
        <taxon>Eurotiales</taxon>
        <taxon>Aspergillaceae</taxon>
        <taxon>Aspergillus</taxon>
        <taxon>Aspergillus subgen. Circumdati</taxon>
    </lineage>
</organism>
<proteinExistence type="predicted"/>
<reference evidence="2" key="1">
    <citation type="submission" date="2019-04" db="EMBL/GenBank/DDBJ databases">
        <title>Friends and foes A comparative genomics studyof 23 Aspergillus species from section Flavi.</title>
        <authorList>
            <consortium name="DOE Joint Genome Institute"/>
            <person name="Kjaerbolling I."/>
            <person name="Vesth T."/>
            <person name="Frisvad J.C."/>
            <person name="Nybo J.L."/>
            <person name="Theobald S."/>
            <person name="Kildgaard S."/>
            <person name="Isbrandt T."/>
            <person name="Kuo A."/>
            <person name="Sato A."/>
            <person name="Lyhne E.K."/>
            <person name="Kogle M.E."/>
            <person name="Wiebenga A."/>
            <person name="Kun R.S."/>
            <person name="Lubbers R.J."/>
            <person name="Makela M.R."/>
            <person name="Barry K."/>
            <person name="Chovatia M."/>
            <person name="Clum A."/>
            <person name="Daum C."/>
            <person name="Haridas S."/>
            <person name="He G."/>
            <person name="LaButti K."/>
            <person name="Lipzen A."/>
            <person name="Mondo S."/>
            <person name="Riley R."/>
            <person name="Salamov A."/>
            <person name="Simmons B.A."/>
            <person name="Magnuson J.K."/>
            <person name="Henrissat B."/>
            <person name="Mortensen U.H."/>
            <person name="Larsen T.O."/>
            <person name="Devries R.P."/>
            <person name="Grigoriev I.V."/>
            <person name="Machida M."/>
            <person name="Baker S.E."/>
            <person name="Andersen M.R."/>
        </authorList>
    </citation>
    <scope>NUCLEOTIDE SEQUENCE [LARGE SCALE GENOMIC DNA]</scope>
    <source>
        <strain evidence="2">IBT 14317</strain>
    </source>
</reference>
<evidence type="ECO:0000313" key="2">
    <source>
        <dbReference type="EMBL" id="KAE8394983.1"/>
    </source>
</evidence>
<keyword evidence="1" id="KW-0812">Transmembrane</keyword>
<dbReference type="EMBL" id="ML735220">
    <property type="protein sequence ID" value="KAE8394983.1"/>
    <property type="molecule type" value="Genomic_DNA"/>
</dbReference>
<name>A0A5N7CN90_PETAA</name>
<keyword evidence="1" id="KW-1133">Transmembrane helix</keyword>
<gene>
    <name evidence="2" type="ORF">BDV23DRAFT_115888</name>
</gene>